<proteinExistence type="inferred from homology"/>
<dbReference type="GO" id="GO:0046872">
    <property type="term" value="F:metal ion binding"/>
    <property type="evidence" value="ECO:0007669"/>
    <property type="project" value="UniProtKB-KW"/>
</dbReference>
<evidence type="ECO:0000256" key="5">
    <source>
        <dbReference type="ARBA" id="ARBA00023014"/>
    </source>
</evidence>
<dbReference type="HAMAP" id="MF_02040">
    <property type="entry name" value="Mrp_NBP35"/>
    <property type="match status" value="1"/>
</dbReference>
<comment type="similarity">
    <text evidence="6">Belongs to the Mrp/NBP35 ATP-binding proteins family.</text>
</comment>
<dbReference type="RefSeq" id="WP_224055028.1">
    <property type="nucleotide sequence ID" value="NZ_OU594967.1"/>
</dbReference>
<keyword evidence="1 6" id="KW-0479">Metal-binding</keyword>
<dbReference type="GO" id="GO:0051539">
    <property type="term" value="F:4 iron, 4 sulfur cluster binding"/>
    <property type="evidence" value="ECO:0007669"/>
    <property type="project" value="TreeGrafter"/>
</dbReference>
<dbReference type="SUPFAM" id="SSF52540">
    <property type="entry name" value="P-loop containing nucleoside triphosphate hydrolases"/>
    <property type="match status" value="1"/>
</dbReference>
<feature type="binding site" evidence="6">
    <location>
        <begin position="86"/>
        <end position="93"/>
    </location>
    <ligand>
        <name>ATP</name>
        <dbReference type="ChEBI" id="CHEBI:30616"/>
    </ligand>
</feature>
<dbReference type="CDD" id="cd02037">
    <property type="entry name" value="Mrp_NBP35"/>
    <property type="match status" value="1"/>
</dbReference>
<dbReference type="GO" id="GO:0005829">
    <property type="term" value="C:cytosol"/>
    <property type="evidence" value="ECO:0007669"/>
    <property type="project" value="TreeGrafter"/>
</dbReference>
<dbReference type="InterPro" id="IPR044304">
    <property type="entry name" value="NUBPL-like"/>
</dbReference>
<keyword evidence="4 6" id="KW-0408">Iron</keyword>
<name>A0A4R1J7W6_9GAMM</name>
<evidence type="ECO:0000256" key="4">
    <source>
        <dbReference type="ARBA" id="ARBA00023004"/>
    </source>
</evidence>
<keyword evidence="3 6" id="KW-0067">ATP-binding</keyword>
<dbReference type="Pfam" id="PF10609">
    <property type="entry name" value="ParA"/>
    <property type="match status" value="1"/>
</dbReference>
<dbReference type="GO" id="GO:0005524">
    <property type="term" value="F:ATP binding"/>
    <property type="evidence" value="ECO:0007669"/>
    <property type="project" value="UniProtKB-UniRule"/>
</dbReference>
<dbReference type="PANTHER" id="PTHR42961">
    <property type="entry name" value="IRON-SULFUR PROTEIN NUBPL"/>
    <property type="match status" value="1"/>
</dbReference>
<dbReference type="AlphaFoldDB" id="A0A4R1J7W6"/>
<dbReference type="InterPro" id="IPR033756">
    <property type="entry name" value="YlxH/NBP35"/>
</dbReference>
<dbReference type="PROSITE" id="PS01215">
    <property type="entry name" value="MRP"/>
    <property type="match status" value="1"/>
</dbReference>
<keyword evidence="6" id="KW-0378">Hydrolase</keyword>
<keyword evidence="5 6" id="KW-0411">Iron-sulfur</keyword>
<evidence type="ECO:0000313" key="8">
    <source>
        <dbReference type="Proteomes" id="UP000295565"/>
    </source>
</evidence>
<comment type="function">
    <text evidence="6">Binds and transfers iron-sulfur (Fe-S) clusters to target apoproteins. Can hydrolyze ATP.</text>
</comment>
<dbReference type="FunFam" id="3.40.50.300:FF:001119">
    <property type="entry name" value="Iron-sulfur cluster carrier protein"/>
    <property type="match status" value="1"/>
</dbReference>
<organism evidence="7 8">
    <name type="scientific">Celerinatantimonas diazotrophica</name>
    <dbReference type="NCBI Taxonomy" id="412034"/>
    <lineage>
        <taxon>Bacteria</taxon>
        <taxon>Pseudomonadati</taxon>
        <taxon>Pseudomonadota</taxon>
        <taxon>Gammaproteobacteria</taxon>
        <taxon>Celerinatantimonadaceae</taxon>
        <taxon>Celerinatantimonas</taxon>
    </lineage>
</organism>
<comment type="caution">
    <text evidence="7">The sequence shown here is derived from an EMBL/GenBank/DDBJ whole genome shotgun (WGS) entry which is preliminary data.</text>
</comment>
<evidence type="ECO:0000256" key="2">
    <source>
        <dbReference type="ARBA" id="ARBA00022741"/>
    </source>
</evidence>
<evidence type="ECO:0000313" key="7">
    <source>
        <dbReference type="EMBL" id="TCK46614.1"/>
    </source>
</evidence>
<evidence type="ECO:0000256" key="6">
    <source>
        <dbReference type="HAMAP-Rule" id="MF_02040"/>
    </source>
</evidence>
<protein>
    <recommendedName>
        <fullName evidence="6">Iron-sulfur cluster carrier protein</fullName>
    </recommendedName>
</protein>
<reference evidence="7 8" key="1">
    <citation type="submission" date="2019-03" db="EMBL/GenBank/DDBJ databases">
        <title>Genomic Encyclopedia of Type Strains, Phase IV (KMG-IV): sequencing the most valuable type-strain genomes for metagenomic binning, comparative biology and taxonomic classification.</title>
        <authorList>
            <person name="Goeker M."/>
        </authorList>
    </citation>
    <scope>NUCLEOTIDE SEQUENCE [LARGE SCALE GENOMIC DNA]</scope>
    <source>
        <strain evidence="7 8">DSM 18577</strain>
    </source>
</reference>
<keyword evidence="2 6" id="KW-0547">Nucleotide-binding</keyword>
<dbReference type="EMBL" id="SMGD01000018">
    <property type="protein sequence ID" value="TCK46614.1"/>
    <property type="molecule type" value="Genomic_DNA"/>
</dbReference>
<evidence type="ECO:0000256" key="3">
    <source>
        <dbReference type="ARBA" id="ARBA00022840"/>
    </source>
</evidence>
<keyword evidence="8" id="KW-1185">Reference proteome</keyword>
<comment type="subunit">
    <text evidence="6">Homodimer.</text>
</comment>
<dbReference type="Proteomes" id="UP000295565">
    <property type="component" value="Unassembled WGS sequence"/>
</dbReference>
<dbReference type="InterPro" id="IPR000808">
    <property type="entry name" value="Mrp-like_CS"/>
</dbReference>
<dbReference type="GO" id="GO:0140663">
    <property type="term" value="F:ATP-dependent FeS chaperone activity"/>
    <property type="evidence" value="ECO:0007669"/>
    <property type="project" value="InterPro"/>
</dbReference>
<accession>A0A4R1J7W6</accession>
<dbReference type="InterPro" id="IPR027417">
    <property type="entry name" value="P-loop_NTPase"/>
</dbReference>
<gene>
    <name evidence="7" type="ORF">EV690_3565</name>
</gene>
<dbReference type="GO" id="GO:0016887">
    <property type="term" value="F:ATP hydrolysis activity"/>
    <property type="evidence" value="ECO:0007669"/>
    <property type="project" value="UniProtKB-UniRule"/>
</dbReference>
<dbReference type="Gene3D" id="3.40.50.300">
    <property type="entry name" value="P-loop containing nucleotide triphosphate hydrolases"/>
    <property type="match status" value="1"/>
</dbReference>
<dbReference type="GO" id="GO:0016226">
    <property type="term" value="P:iron-sulfur cluster assembly"/>
    <property type="evidence" value="ECO:0007669"/>
    <property type="project" value="InterPro"/>
</dbReference>
<dbReference type="NCBIfam" id="NF008669">
    <property type="entry name" value="PRK11670.1"/>
    <property type="match status" value="1"/>
</dbReference>
<evidence type="ECO:0000256" key="1">
    <source>
        <dbReference type="ARBA" id="ARBA00022723"/>
    </source>
</evidence>
<sequence length="338" mass="36886">MENQVFRHQPEYWSTTIEQSGWLTRDENNPNGWVFAPPFFCPQVYAYIHEQLGEVRYSPKVSARALKGKNQTPVKGVKNMLAVSSAKGGVGKSSVTVNLATALAKAGARVGILDADIYGPSIPLLLGLEGAQPESNDGKTMEPLVAHNVYANSIGFLQPPEEAAIWRGPMASKALMQLLAETNWPDLDYLLIDMPPGTGDIQLTMAQQMPVTASLVVTTPQALSLRDAHKGISMFFHVDVPVLGIIENMSYYVCSSCGHRHRLFGEQGAEMLSQATKLPLLAKLPFDQNVNVCNEKGNDLQQLDCPSAGIYLSLAEQLSTRLYFNSGERAEPIAVEVL</sequence>
<dbReference type="InterPro" id="IPR019591">
    <property type="entry name" value="Mrp/NBP35_ATP-bd"/>
</dbReference>
<dbReference type="PANTHER" id="PTHR42961:SF2">
    <property type="entry name" value="IRON-SULFUR PROTEIN NUBPL"/>
    <property type="match status" value="1"/>
</dbReference>